<dbReference type="RefSeq" id="XP_033802788.1">
    <property type="nucleotide sequence ID" value="XM_033946897.1"/>
</dbReference>
<dbReference type="RefSeq" id="XP_033802789.1">
    <property type="nucleotide sequence ID" value="XM_033946898.1"/>
</dbReference>
<evidence type="ECO:0000256" key="3">
    <source>
        <dbReference type="ARBA" id="ARBA00008848"/>
    </source>
</evidence>
<dbReference type="SMART" id="SM00673">
    <property type="entry name" value="CARP"/>
    <property type="match status" value="2"/>
</dbReference>
<dbReference type="Pfam" id="PF07986">
    <property type="entry name" value="TBCC"/>
    <property type="match status" value="1"/>
</dbReference>
<comment type="similarity">
    <text evidence="3">Belongs to the TBCC family.</text>
</comment>
<dbReference type="InterPro" id="IPR016098">
    <property type="entry name" value="CAP/MinC_C"/>
</dbReference>
<evidence type="ECO:0000313" key="9">
    <source>
        <dbReference type="RefSeq" id="XP_033802788.1"/>
    </source>
</evidence>
<keyword evidence="5" id="KW-0963">Cytoplasm</keyword>
<dbReference type="InterPro" id="IPR006599">
    <property type="entry name" value="CARP_motif"/>
</dbReference>
<dbReference type="AlphaFoldDB" id="A0A6P8QZ98"/>
<dbReference type="Proteomes" id="UP000515159">
    <property type="component" value="Chromosome 5"/>
</dbReference>
<dbReference type="CTD" id="55171"/>
<evidence type="ECO:0000256" key="6">
    <source>
        <dbReference type="ARBA" id="ARBA00023212"/>
    </source>
</evidence>
<evidence type="ECO:0000256" key="4">
    <source>
        <dbReference type="ARBA" id="ARBA00017559"/>
    </source>
</evidence>
<dbReference type="Gene3D" id="2.160.20.70">
    <property type="match status" value="1"/>
</dbReference>
<dbReference type="GO" id="GO:0031616">
    <property type="term" value="C:spindle pole centrosome"/>
    <property type="evidence" value="ECO:0007669"/>
    <property type="project" value="TreeGrafter"/>
</dbReference>
<dbReference type="InterPro" id="IPR036223">
    <property type="entry name" value="CAP_C_sf"/>
</dbReference>
<dbReference type="SUPFAM" id="SSF69340">
    <property type="entry name" value="C-terminal domain of adenylylcyclase associated protein"/>
    <property type="match status" value="1"/>
</dbReference>
<evidence type="ECO:0000256" key="5">
    <source>
        <dbReference type="ARBA" id="ARBA00022490"/>
    </source>
</evidence>
<dbReference type="KEGG" id="gsh:117361484"/>
<evidence type="ECO:0000259" key="7">
    <source>
        <dbReference type="PROSITE" id="PS51329"/>
    </source>
</evidence>
<dbReference type="GO" id="GO:0051661">
    <property type="term" value="P:maintenance of centrosome location"/>
    <property type="evidence" value="ECO:0007669"/>
    <property type="project" value="TreeGrafter"/>
</dbReference>
<evidence type="ECO:0000256" key="2">
    <source>
        <dbReference type="ARBA" id="ARBA00004647"/>
    </source>
</evidence>
<dbReference type="InterPro" id="IPR012945">
    <property type="entry name" value="Tubulin-bd_cofactor_C_dom"/>
</dbReference>
<dbReference type="GO" id="GO:0051684">
    <property type="term" value="P:maintenance of Golgi location"/>
    <property type="evidence" value="ECO:0007669"/>
    <property type="project" value="TreeGrafter"/>
</dbReference>
<gene>
    <name evidence="9 10" type="primary">TBCCD1</name>
</gene>
<comment type="subcellular location">
    <subcellularLocation>
        <location evidence="1">Cytoplasm</location>
        <location evidence="1">Cytoskeleton</location>
        <location evidence="1">Microtubule organizing center</location>
        <location evidence="1">Centrosome</location>
    </subcellularLocation>
    <subcellularLocation>
        <location evidence="2">Cytoplasm</location>
        <location evidence="2">Cytoskeleton</location>
        <location evidence="2">Spindle pole</location>
    </subcellularLocation>
</comment>
<evidence type="ECO:0000313" key="8">
    <source>
        <dbReference type="Proteomes" id="UP000515159"/>
    </source>
</evidence>
<organism evidence="8 10">
    <name type="scientific">Geotrypetes seraphini</name>
    <name type="common">Gaboon caecilian</name>
    <name type="synonym">Caecilia seraphini</name>
    <dbReference type="NCBI Taxonomy" id="260995"/>
    <lineage>
        <taxon>Eukaryota</taxon>
        <taxon>Metazoa</taxon>
        <taxon>Chordata</taxon>
        <taxon>Craniata</taxon>
        <taxon>Vertebrata</taxon>
        <taxon>Euteleostomi</taxon>
        <taxon>Amphibia</taxon>
        <taxon>Gymnophiona</taxon>
        <taxon>Geotrypetes</taxon>
    </lineage>
</organism>
<name>A0A6P8QZ98_GEOSA</name>
<dbReference type="InterPro" id="IPR039589">
    <property type="entry name" value="TBCC1"/>
</dbReference>
<keyword evidence="8" id="KW-1185">Reference proteome</keyword>
<evidence type="ECO:0000256" key="1">
    <source>
        <dbReference type="ARBA" id="ARBA00004300"/>
    </source>
</evidence>
<dbReference type="GeneID" id="117361484"/>
<feature type="domain" description="C-CAP/cofactor C-like" evidence="7">
    <location>
        <begin position="304"/>
        <end position="435"/>
    </location>
</feature>
<accession>A0A6P8QZ98</accession>
<evidence type="ECO:0000313" key="10">
    <source>
        <dbReference type="RefSeq" id="XP_033802789.1"/>
    </source>
</evidence>
<reference evidence="9 10" key="1">
    <citation type="submission" date="2025-04" db="UniProtKB">
        <authorList>
            <consortium name="RefSeq"/>
        </authorList>
    </citation>
    <scope>IDENTIFICATION</scope>
</reference>
<sequence>MDQLNVQLWVRMEPFLVGVLQLPPPSKFSMHYLRKMSSYVRTRSNDDCYPRLSWTMWKHIACGKLQLPENLAWLYFEVFDSLVKRTAEERLEWAEATCSCKSMEEYEKLKNTLSVDTLQFLLFLYIQQLNKVSLRRSVVGDEWPSLRMRSLSPEFSGKSTCQYKNWDDYNHLSFILTHLADLLELLLDPDQLTISCHSTHTSLLPLEAIQALSFLIEGMVDKNRTVYLLHDLALWNPLQANSGYSKISKTFSLNKLQAWLKYSLVLNPFGVSACIKSGKKLAWAQQVEGTTKRAKVACNPYTAPEGHRMVVMSQVYRQTLAKSSETLVGAHVKINQCNESFIYLLSPLRSVTIEKCRNSTFVLGPVQMAIHVQSCENMKVIAISYRLSICSTTSCTFHILTPTRPLILSGNQGLILAPFHTYYPMLEEQMAHTGLATIPNSWDNPMVMNVETSDAASSWQLQSPREFYVFVIPFEMDGDTTEIPGGLPSLYQKAMNHREQRIQIWQKTVKEAGLTREQRKQFQAVVEHKFNEWLIQTGNRQQLDSLVPPTAGSRQVAG</sequence>
<keyword evidence="6" id="KW-0206">Cytoskeleton</keyword>
<dbReference type="OrthoDB" id="427777at2759"/>
<dbReference type="PROSITE" id="PS51329">
    <property type="entry name" value="C_CAP_COFACTOR_C"/>
    <property type="match status" value="1"/>
</dbReference>
<protein>
    <recommendedName>
        <fullName evidence="4">TBCC domain-containing protein 1</fullName>
    </recommendedName>
</protein>
<proteinExistence type="inferred from homology"/>
<dbReference type="InterPro" id="IPR017901">
    <property type="entry name" value="C-CAP_CF_C-like"/>
</dbReference>
<dbReference type="PANTHER" id="PTHR16052">
    <property type="entry name" value="TBCC DOMAIN-CONTAINING PROTEIN 1"/>
    <property type="match status" value="1"/>
</dbReference>
<dbReference type="PANTHER" id="PTHR16052:SF0">
    <property type="entry name" value="TBCC DOMAIN-CONTAINING PROTEIN 1"/>
    <property type="match status" value="1"/>
</dbReference>